<dbReference type="GO" id="GO:0005886">
    <property type="term" value="C:plasma membrane"/>
    <property type="evidence" value="ECO:0007669"/>
    <property type="project" value="TreeGrafter"/>
</dbReference>
<dbReference type="PANTHER" id="PTHR11972:SF69">
    <property type="entry name" value="FERRIC REDUCTION OXIDASE 6-RELATED"/>
    <property type="match status" value="1"/>
</dbReference>
<name>A0AAV2Z2X7_9STRA</name>
<proteinExistence type="predicted"/>
<dbReference type="Pfam" id="PF08030">
    <property type="entry name" value="NAD_binding_6"/>
    <property type="match status" value="1"/>
</dbReference>
<evidence type="ECO:0000313" key="3">
    <source>
        <dbReference type="EMBL" id="DAZ99717.1"/>
    </source>
</evidence>
<protein>
    <recommendedName>
        <fullName evidence="2">Ferric reductase NAD binding domain-containing protein</fullName>
    </recommendedName>
</protein>
<dbReference type="AlphaFoldDB" id="A0AAV2Z2X7"/>
<keyword evidence="4" id="KW-1185">Reference proteome</keyword>
<dbReference type="Gene3D" id="3.40.50.80">
    <property type="entry name" value="Nucleotide-binding domain of ferredoxin-NADP reductase (FNR) module"/>
    <property type="match status" value="1"/>
</dbReference>
<dbReference type="SUPFAM" id="SSF52343">
    <property type="entry name" value="Ferredoxin reductase-like, C-terminal NADP-linked domain"/>
    <property type="match status" value="1"/>
</dbReference>
<accession>A0AAV2Z2X7</accession>
<reference evidence="3" key="1">
    <citation type="submission" date="2022-11" db="EMBL/GenBank/DDBJ databases">
        <authorList>
            <person name="Morgan W.R."/>
            <person name="Tartar A."/>
        </authorList>
    </citation>
    <scope>NUCLEOTIDE SEQUENCE</scope>
    <source>
        <strain evidence="3">ARSEF 373</strain>
    </source>
</reference>
<gene>
    <name evidence="3" type="ORF">N0F65_000895</name>
</gene>
<sequence length="325" mass="35905">MSAMANKFVRDKMFEVFYLSHRVLSIVGFVFSILHAPVAIGYPLTLPLTCYVISMLLRWWMSYTSKYQANLTVSQSTGVTTLQLERSVKTFAATMNECSYFWINVPTVSAVQGHPFSAIVTPDGQSIAFCIKSMGRGPFTDALLHEAKQKHAVNISLCGPFRKPSIDVDAYDVAVIVTGGVGITPVLSLLNQKQAYPSNKSVDYHVVWAVRHKADLLMCDALMPSQNGVTQSVQNLNALMSTASTQITWDAHVSKAYAEGFVKCKNGEHLAYRPGRPVMDEVINTSRFQGKRVPVLACGPPTLVVEAQKLARQCGYDFHKAPFSW</sequence>
<dbReference type="PANTHER" id="PTHR11972">
    <property type="entry name" value="NADPH OXIDASE"/>
    <property type="match status" value="1"/>
</dbReference>
<dbReference type="InterPro" id="IPR013121">
    <property type="entry name" value="Fe_red_NAD-bd_6"/>
</dbReference>
<evidence type="ECO:0000256" key="1">
    <source>
        <dbReference type="ARBA" id="ARBA00023002"/>
    </source>
</evidence>
<dbReference type="InterPro" id="IPR039261">
    <property type="entry name" value="FNR_nucleotide-bd"/>
</dbReference>
<evidence type="ECO:0000313" key="4">
    <source>
        <dbReference type="Proteomes" id="UP001146120"/>
    </source>
</evidence>
<feature type="domain" description="Ferric reductase NAD binding" evidence="2">
    <location>
        <begin position="171"/>
        <end position="311"/>
    </location>
</feature>
<comment type="caution">
    <text evidence="3">The sequence shown here is derived from an EMBL/GenBank/DDBJ whole genome shotgun (WGS) entry which is preliminary data.</text>
</comment>
<dbReference type="EMBL" id="DAKRPA010000078">
    <property type="protein sequence ID" value="DAZ99717.1"/>
    <property type="molecule type" value="Genomic_DNA"/>
</dbReference>
<dbReference type="GO" id="GO:0016491">
    <property type="term" value="F:oxidoreductase activity"/>
    <property type="evidence" value="ECO:0007669"/>
    <property type="project" value="UniProtKB-KW"/>
</dbReference>
<reference evidence="3" key="2">
    <citation type="journal article" date="2023" name="Microbiol Resour">
        <title>Decontamination and Annotation of the Draft Genome Sequence of the Oomycete Lagenidium giganteum ARSEF 373.</title>
        <authorList>
            <person name="Morgan W.R."/>
            <person name="Tartar A."/>
        </authorList>
    </citation>
    <scope>NUCLEOTIDE SEQUENCE</scope>
    <source>
        <strain evidence="3">ARSEF 373</strain>
    </source>
</reference>
<dbReference type="CDD" id="cd06186">
    <property type="entry name" value="NOX_Duox_like_FAD_NADP"/>
    <property type="match status" value="1"/>
</dbReference>
<keyword evidence="1" id="KW-0560">Oxidoreductase</keyword>
<dbReference type="InterPro" id="IPR050369">
    <property type="entry name" value="RBOH/FRE"/>
</dbReference>
<dbReference type="Proteomes" id="UP001146120">
    <property type="component" value="Unassembled WGS sequence"/>
</dbReference>
<organism evidence="3 4">
    <name type="scientific">Lagenidium giganteum</name>
    <dbReference type="NCBI Taxonomy" id="4803"/>
    <lineage>
        <taxon>Eukaryota</taxon>
        <taxon>Sar</taxon>
        <taxon>Stramenopiles</taxon>
        <taxon>Oomycota</taxon>
        <taxon>Peronosporomycetes</taxon>
        <taxon>Pythiales</taxon>
        <taxon>Pythiaceae</taxon>
    </lineage>
</organism>
<evidence type="ECO:0000259" key="2">
    <source>
        <dbReference type="Pfam" id="PF08030"/>
    </source>
</evidence>